<evidence type="ECO:0000313" key="1">
    <source>
        <dbReference type="EMBL" id="OQR67745.1"/>
    </source>
</evidence>
<name>A0A1V9X2E3_9ACAR</name>
<evidence type="ECO:0000313" key="2">
    <source>
        <dbReference type="Proteomes" id="UP000192247"/>
    </source>
</evidence>
<accession>A0A1V9X2E3</accession>
<protein>
    <submittedName>
        <fullName evidence="1">Uncharacterized protein</fullName>
    </submittedName>
</protein>
<organism evidence="1 2">
    <name type="scientific">Tropilaelaps mercedesae</name>
    <dbReference type="NCBI Taxonomy" id="418985"/>
    <lineage>
        <taxon>Eukaryota</taxon>
        <taxon>Metazoa</taxon>
        <taxon>Ecdysozoa</taxon>
        <taxon>Arthropoda</taxon>
        <taxon>Chelicerata</taxon>
        <taxon>Arachnida</taxon>
        <taxon>Acari</taxon>
        <taxon>Parasitiformes</taxon>
        <taxon>Mesostigmata</taxon>
        <taxon>Gamasina</taxon>
        <taxon>Dermanyssoidea</taxon>
        <taxon>Laelapidae</taxon>
        <taxon>Tropilaelaps</taxon>
    </lineage>
</organism>
<dbReference type="AlphaFoldDB" id="A0A1V9X2E3"/>
<dbReference type="EMBL" id="MNPL01027616">
    <property type="protein sequence ID" value="OQR67745.1"/>
    <property type="molecule type" value="Genomic_DNA"/>
</dbReference>
<gene>
    <name evidence="1" type="ORF">BIW11_02142</name>
</gene>
<dbReference type="InParanoid" id="A0A1V9X2E3"/>
<comment type="caution">
    <text evidence="1">The sequence shown here is derived from an EMBL/GenBank/DDBJ whole genome shotgun (WGS) entry which is preliminary data.</text>
</comment>
<dbReference type="Proteomes" id="UP000192247">
    <property type="component" value="Unassembled WGS sequence"/>
</dbReference>
<proteinExistence type="predicted"/>
<keyword evidence="2" id="KW-1185">Reference proteome</keyword>
<reference evidence="1 2" key="1">
    <citation type="journal article" date="2017" name="Gigascience">
        <title>Draft genome of the honey bee ectoparasitic mite, Tropilaelaps mercedesae, is shaped by the parasitic life history.</title>
        <authorList>
            <person name="Dong X."/>
            <person name="Armstrong S.D."/>
            <person name="Xia D."/>
            <person name="Makepeace B.L."/>
            <person name="Darby A.C."/>
            <person name="Kadowaki T."/>
        </authorList>
    </citation>
    <scope>NUCLEOTIDE SEQUENCE [LARGE SCALE GENOMIC DNA]</scope>
    <source>
        <strain evidence="1">Wuxi-XJTLU</strain>
    </source>
</reference>
<sequence length="414" mass="45642">MEGDHSNGDDASVNSSCEDEYFSSTEFVDEDDDLTIAGLKSAARQQSATRNIPAIDKEFIVGAEQVAEIVCARWSTVENHTVMFLDEHEFKLLYSTWRDARILYIEKEFRCRIVLNDYPTMVPHLVAMPYSTHLVRLAVSKLTSGTANAKSRSKRWSYLPALYRRTARAAISVCVAQRVGVLHMRVRAVPLDVREGNNAPFRGRIPPGSCGCDMDAVCAVTPFGCVLEVEGRAQRQRFRQPGRFHPGEVDVWSHRGDLRRKLMDNRQWHTNGPFGHHFLLRPALVSAISLPCVEKMTSGVPRGLLGQVWMPGHASCGKAARGTAGSFQEFRGYGAVAKEVRATVEAPKAQPSANVVATIVQLGRHTLISQKPEKSVVAGKTHCELPEPLVRVAAAQFPPACTIEEGNALQGITK</sequence>